<feature type="region of interest" description="Disordered" evidence="1">
    <location>
        <begin position="324"/>
        <end position="345"/>
    </location>
</feature>
<accession>A0A8J7TVH6</accession>
<sequence>MIKEPYKFMHTEDGAKIRIGFWPAHPKAQTTTIRTIVLLQGRASFMEKYQEIIEILCRKGNNVWALDLRGQGLSSRMLPNHNKLHIDSYDTYLHDFHQFMTNYVRPMHQNNLILLGHSMGGHIALRYLSEYQNIFDGAVLVAPMIDVKTGGYPKSLAKLIAQSACFIGCEDAYIFGQENLNPIYEYFEGNYFTHDRQRYFAHRDLQLKNPGLVSGGGTYGWLQATFKSIQMLHESTYLKQIHTPLLLIAAGQEELIDNSSLEYVAENLAKCKVKIYEHSRHQIFMETDEILTQFWADYDSFIDQNFGEFEQALAKRRLVESPELPGVQGRDTPFANDANRLQPNY</sequence>
<dbReference type="Pfam" id="PF12146">
    <property type="entry name" value="Hydrolase_4"/>
    <property type="match status" value="1"/>
</dbReference>
<dbReference type="InterPro" id="IPR029058">
    <property type="entry name" value="AB_hydrolase_fold"/>
</dbReference>
<keyword evidence="3" id="KW-0378">Hydrolase</keyword>
<evidence type="ECO:0000313" key="4">
    <source>
        <dbReference type="Proteomes" id="UP000664414"/>
    </source>
</evidence>
<name>A0A8J7TVH6_9PROT</name>
<dbReference type="EMBL" id="JAFKGL010000015">
    <property type="protein sequence ID" value="MBN9413024.1"/>
    <property type="molecule type" value="Genomic_DNA"/>
</dbReference>
<gene>
    <name evidence="3" type="ORF">J0H12_03775</name>
</gene>
<dbReference type="Proteomes" id="UP000664414">
    <property type="component" value="Unassembled WGS sequence"/>
</dbReference>
<evidence type="ECO:0000313" key="3">
    <source>
        <dbReference type="EMBL" id="MBN9413024.1"/>
    </source>
</evidence>
<dbReference type="SUPFAM" id="SSF53474">
    <property type="entry name" value="alpha/beta-Hydrolases"/>
    <property type="match status" value="1"/>
</dbReference>
<evidence type="ECO:0000256" key="1">
    <source>
        <dbReference type="SAM" id="MobiDB-lite"/>
    </source>
</evidence>
<dbReference type="PANTHER" id="PTHR11614">
    <property type="entry name" value="PHOSPHOLIPASE-RELATED"/>
    <property type="match status" value="1"/>
</dbReference>
<evidence type="ECO:0000259" key="2">
    <source>
        <dbReference type="Pfam" id="PF12146"/>
    </source>
</evidence>
<organism evidence="3 4">
    <name type="scientific">Candidatus Paracaedimonas acanthamoebae</name>
    <dbReference type="NCBI Taxonomy" id="244581"/>
    <lineage>
        <taxon>Bacteria</taxon>
        <taxon>Pseudomonadati</taxon>
        <taxon>Pseudomonadota</taxon>
        <taxon>Alphaproteobacteria</taxon>
        <taxon>Holosporales</taxon>
        <taxon>Caedimonadaceae</taxon>
        <taxon>Candidatus Paracaedimonas</taxon>
    </lineage>
</organism>
<dbReference type="GO" id="GO:0016787">
    <property type="term" value="F:hydrolase activity"/>
    <property type="evidence" value="ECO:0007669"/>
    <property type="project" value="UniProtKB-KW"/>
</dbReference>
<feature type="domain" description="Serine aminopeptidase S33" evidence="2">
    <location>
        <begin position="34"/>
        <end position="288"/>
    </location>
</feature>
<dbReference type="AlphaFoldDB" id="A0A8J7TVH6"/>
<dbReference type="Gene3D" id="3.40.50.1820">
    <property type="entry name" value="alpha/beta hydrolase"/>
    <property type="match status" value="1"/>
</dbReference>
<dbReference type="InterPro" id="IPR022742">
    <property type="entry name" value="Hydrolase_4"/>
</dbReference>
<reference evidence="3" key="1">
    <citation type="submission" date="2021-02" db="EMBL/GenBank/DDBJ databases">
        <title>Thiocyanate and organic carbon inputs drive convergent selection for specific autotrophic Afipia and Thiobacillus strains within complex microbiomes.</title>
        <authorList>
            <person name="Huddy R.J."/>
            <person name="Sachdeva R."/>
            <person name="Kadzinga F."/>
            <person name="Kantor R.S."/>
            <person name="Harrison S.T.L."/>
            <person name="Banfield J.F."/>
        </authorList>
    </citation>
    <scope>NUCLEOTIDE SEQUENCE</scope>
    <source>
        <strain evidence="3">SCN18_10_11_15_R4_P_38_20</strain>
    </source>
</reference>
<comment type="caution">
    <text evidence="3">The sequence shown here is derived from an EMBL/GenBank/DDBJ whole genome shotgun (WGS) entry which is preliminary data.</text>
</comment>
<proteinExistence type="predicted"/>
<protein>
    <submittedName>
        <fullName evidence="3">Alpha/beta hydrolase</fullName>
    </submittedName>
</protein>
<dbReference type="InterPro" id="IPR051044">
    <property type="entry name" value="MAG_DAG_Lipase"/>
</dbReference>